<keyword evidence="5" id="KW-1185">Reference proteome</keyword>
<comment type="caution">
    <text evidence="4">The sequence shown here is derived from an EMBL/GenBank/DDBJ whole genome shotgun (WGS) entry which is preliminary data.</text>
</comment>
<sequence>MEEKGDQLMAEGEKHLKKFSFFSASGDKADKAHERFLLAATQYKAVERFDKAANAYRRAAEMSKKSENEGEHVMELEEAGRLSAKAGDTTGAVAAFKEAVAVYERKQRYQNAGKACAELGDLTSGAEAQKWLEMAAKYYRTSGSKVTATEIVQKMADAKARSGDYAAAQQQFDQLARDALDDPLSRGNARKLFFSALLAQLAGMTPDTLMEAVGVLEETFNEYQELDVQFNVHTREHMLITALIDALQEENVEGFEEAVCEYDNICPLDATRQKMLTKAKATLRSRVNDLR</sequence>
<organism evidence="4 5">
    <name type="scientific">Strigomonas culicis</name>
    <dbReference type="NCBI Taxonomy" id="28005"/>
    <lineage>
        <taxon>Eukaryota</taxon>
        <taxon>Discoba</taxon>
        <taxon>Euglenozoa</taxon>
        <taxon>Kinetoplastea</taxon>
        <taxon>Metakinetoplastina</taxon>
        <taxon>Trypanosomatida</taxon>
        <taxon>Trypanosomatidae</taxon>
        <taxon>Strigomonadinae</taxon>
        <taxon>Strigomonas</taxon>
    </lineage>
</organism>
<evidence type="ECO:0000256" key="3">
    <source>
        <dbReference type="ARBA" id="ARBA00022927"/>
    </source>
</evidence>
<gene>
    <name evidence="4" type="ORF">STCU_03785</name>
</gene>
<dbReference type="InterPro" id="IPR000744">
    <property type="entry name" value="NSF_attach"/>
</dbReference>
<dbReference type="SUPFAM" id="SSF48452">
    <property type="entry name" value="TPR-like"/>
    <property type="match status" value="1"/>
</dbReference>
<keyword evidence="2" id="KW-0813">Transport</keyword>
<dbReference type="GO" id="GO:0031201">
    <property type="term" value="C:SNARE complex"/>
    <property type="evidence" value="ECO:0007669"/>
    <property type="project" value="TreeGrafter"/>
</dbReference>
<dbReference type="GO" id="GO:0006886">
    <property type="term" value="P:intracellular protein transport"/>
    <property type="evidence" value="ECO:0007669"/>
    <property type="project" value="InterPro"/>
</dbReference>
<dbReference type="GO" id="GO:0005483">
    <property type="term" value="F:soluble NSF attachment protein activity"/>
    <property type="evidence" value="ECO:0007669"/>
    <property type="project" value="TreeGrafter"/>
</dbReference>
<dbReference type="InterPro" id="IPR011990">
    <property type="entry name" value="TPR-like_helical_dom_sf"/>
</dbReference>
<reference evidence="4 5" key="1">
    <citation type="journal article" date="2013" name="PLoS ONE">
        <title>Predicting the Proteins of Angomonas deanei, Strigomonas culicis and Their Respective Endosymbionts Reveals New Aspects of the Trypanosomatidae Family.</title>
        <authorList>
            <person name="Motta M.C."/>
            <person name="Martins A.C."/>
            <person name="de Souza S.S."/>
            <person name="Catta-Preta C.M."/>
            <person name="Silva R."/>
            <person name="Klein C.C."/>
            <person name="de Almeida L.G."/>
            <person name="de Lima Cunha O."/>
            <person name="Ciapina L.P."/>
            <person name="Brocchi M."/>
            <person name="Colabardini A.C."/>
            <person name="de Araujo Lima B."/>
            <person name="Machado C.R."/>
            <person name="de Almeida Soares C.M."/>
            <person name="Probst C.M."/>
            <person name="de Menezes C.B."/>
            <person name="Thompson C.E."/>
            <person name="Bartholomeu D.C."/>
            <person name="Gradia D.F."/>
            <person name="Pavoni D.P."/>
            <person name="Grisard E.C."/>
            <person name="Fantinatti-Garboggini F."/>
            <person name="Marchini F.K."/>
            <person name="Rodrigues-Luiz G.F."/>
            <person name="Wagner G."/>
            <person name="Goldman G.H."/>
            <person name="Fietto J.L."/>
            <person name="Elias M.C."/>
            <person name="Goldman M.H."/>
            <person name="Sagot M.F."/>
            <person name="Pereira M."/>
            <person name="Stoco P.H."/>
            <person name="de Mendonca-Neto R.P."/>
            <person name="Teixeira S.M."/>
            <person name="Maciel T.E."/>
            <person name="de Oliveira Mendes T.A."/>
            <person name="Urmenyi T.P."/>
            <person name="de Souza W."/>
            <person name="Schenkman S."/>
            <person name="de Vasconcelos A.T."/>
        </authorList>
    </citation>
    <scope>NUCLEOTIDE SEQUENCE [LARGE SCALE GENOMIC DNA]</scope>
</reference>
<evidence type="ECO:0000313" key="5">
    <source>
        <dbReference type="Proteomes" id="UP000015354"/>
    </source>
</evidence>
<dbReference type="Proteomes" id="UP000015354">
    <property type="component" value="Unassembled WGS sequence"/>
</dbReference>
<proteinExistence type="inferred from homology"/>
<dbReference type="PANTHER" id="PTHR13768:SF41">
    <property type="entry name" value="SOLUBLE N-ETHYLMALEIMIDE SENSITIVE FACTOR (NSF) ATTACHMENT PROTEIN"/>
    <property type="match status" value="1"/>
</dbReference>
<dbReference type="Pfam" id="PF14938">
    <property type="entry name" value="SNAP"/>
    <property type="match status" value="1"/>
</dbReference>
<protein>
    <submittedName>
        <fullName evidence="4">Alpha-soluble NSF attachment protein</fullName>
    </submittedName>
</protein>
<name>S9UPV4_9TRYP</name>
<dbReference type="GO" id="GO:0005774">
    <property type="term" value="C:vacuolar membrane"/>
    <property type="evidence" value="ECO:0007669"/>
    <property type="project" value="TreeGrafter"/>
</dbReference>
<dbReference type="Gene3D" id="1.25.40.10">
    <property type="entry name" value="Tetratricopeptide repeat domain"/>
    <property type="match status" value="1"/>
</dbReference>
<dbReference type="OrthoDB" id="9984275at2759"/>
<evidence type="ECO:0000256" key="1">
    <source>
        <dbReference type="ARBA" id="ARBA00010050"/>
    </source>
</evidence>
<dbReference type="PANTHER" id="PTHR13768">
    <property type="entry name" value="SOLUBLE NSF ATTACHMENT PROTEIN SNAP"/>
    <property type="match status" value="1"/>
</dbReference>
<dbReference type="GO" id="GO:0035494">
    <property type="term" value="P:SNARE complex disassembly"/>
    <property type="evidence" value="ECO:0007669"/>
    <property type="project" value="TreeGrafter"/>
</dbReference>
<evidence type="ECO:0000256" key="2">
    <source>
        <dbReference type="ARBA" id="ARBA00022448"/>
    </source>
</evidence>
<accession>S9UPV4</accession>
<comment type="similarity">
    <text evidence="1">Belongs to the SNAP family.</text>
</comment>
<evidence type="ECO:0000313" key="4">
    <source>
        <dbReference type="EMBL" id="EPY30918.1"/>
    </source>
</evidence>
<dbReference type="GO" id="GO:0019905">
    <property type="term" value="F:syntaxin binding"/>
    <property type="evidence" value="ECO:0007669"/>
    <property type="project" value="TreeGrafter"/>
</dbReference>
<keyword evidence="3" id="KW-0653">Protein transport</keyword>
<dbReference type="EMBL" id="ATMH01003785">
    <property type="protein sequence ID" value="EPY30918.1"/>
    <property type="molecule type" value="Genomic_DNA"/>
</dbReference>
<dbReference type="AlphaFoldDB" id="S9UPV4"/>